<dbReference type="AlphaFoldDB" id="A0A9X2RQL5"/>
<name>A0A9X2RQL5_9ACTN</name>
<evidence type="ECO:0000313" key="2">
    <source>
        <dbReference type="Proteomes" id="UP001142374"/>
    </source>
</evidence>
<sequence length="331" mass="38713">MNADACDYFIELRDGHTPERPAALWRTAGDGGPWEYWSTAEWAWRPVGERRRVTAAPGREVLHPVSLQRAAQLQADRQGWAQYWVRYEDGPEGERIPQSVIRRRRSPEEIRCEFSSRCKSWVITPILGEPDEVDGRPGWERIPAAEADTVLERIKGRQGETELGRSGLHDARPDGPFRYFTTADRDGQLSGLWRREDDRWEYFSVLEWGWFPLHGQEGPEEAGLAAIDAECARTLETDRESWVRGYWLYWHYYQDYDTGERPAAIIREVSGARVWHHWHFPGYEDRWVDTDDVRFFPDYRSSNHPWLEKTDRAGAAQFLEEEYGFVGVLDH</sequence>
<dbReference type="RefSeq" id="WP_256791845.1">
    <property type="nucleotide sequence ID" value="NZ_JANIID010000067.1"/>
</dbReference>
<proteinExistence type="predicted"/>
<keyword evidence="2" id="KW-1185">Reference proteome</keyword>
<comment type="caution">
    <text evidence="1">The sequence shown here is derived from an EMBL/GenBank/DDBJ whole genome shotgun (WGS) entry which is preliminary data.</text>
</comment>
<organism evidence="1 2">
    <name type="scientific">Streptomyces telluris</name>
    <dbReference type="NCBI Taxonomy" id="2720021"/>
    <lineage>
        <taxon>Bacteria</taxon>
        <taxon>Bacillati</taxon>
        <taxon>Actinomycetota</taxon>
        <taxon>Actinomycetes</taxon>
        <taxon>Kitasatosporales</taxon>
        <taxon>Streptomycetaceae</taxon>
        <taxon>Streptomyces</taxon>
    </lineage>
</organism>
<dbReference type="Proteomes" id="UP001142374">
    <property type="component" value="Unassembled WGS sequence"/>
</dbReference>
<gene>
    <name evidence="1" type="ORF">NQU55_35785</name>
</gene>
<reference evidence="1" key="1">
    <citation type="submission" date="2022-06" db="EMBL/GenBank/DDBJ databases">
        <title>WGS of actinobacteria.</title>
        <authorList>
            <person name="Thawai C."/>
        </authorList>
    </citation>
    <scope>NUCLEOTIDE SEQUENCE</scope>
    <source>
        <strain evidence="1">AA8</strain>
    </source>
</reference>
<evidence type="ECO:0000313" key="1">
    <source>
        <dbReference type="EMBL" id="MCQ8775077.1"/>
    </source>
</evidence>
<accession>A0A9X2RQL5</accession>
<protein>
    <submittedName>
        <fullName evidence="1">Uncharacterized protein</fullName>
    </submittedName>
</protein>
<dbReference type="EMBL" id="JANIID010000067">
    <property type="protein sequence ID" value="MCQ8775077.1"/>
    <property type="molecule type" value="Genomic_DNA"/>
</dbReference>